<name>A0ABW3T5E5_9CAUL</name>
<feature type="domain" description="Acyl-CoA dehydrogenase/oxidase N-terminal" evidence="9">
    <location>
        <begin position="7"/>
        <end position="123"/>
    </location>
</feature>
<protein>
    <submittedName>
        <fullName evidence="10">Acyl-CoA dehydrogenase family protein</fullName>
    </submittedName>
</protein>
<dbReference type="InterPro" id="IPR036250">
    <property type="entry name" value="AcylCo_DH-like_C"/>
</dbReference>
<keyword evidence="11" id="KW-1185">Reference proteome</keyword>
<evidence type="ECO:0000313" key="10">
    <source>
        <dbReference type="EMBL" id="MFD1192399.1"/>
    </source>
</evidence>
<feature type="domain" description="Acyl-CoA dehydrogenase/oxidase C-terminal" evidence="7">
    <location>
        <begin position="233"/>
        <end position="397"/>
    </location>
</feature>
<dbReference type="PANTHER" id="PTHR43292:SF3">
    <property type="entry name" value="ACYL-COA DEHYDROGENASE FADE29"/>
    <property type="match status" value="1"/>
</dbReference>
<dbReference type="RefSeq" id="WP_374343278.1">
    <property type="nucleotide sequence ID" value="NZ_JBHTLQ010000055.1"/>
</dbReference>
<comment type="cofactor">
    <cofactor evidence="1 6">
        <name>FAD</name>
        <dbReference type="ChEBI" id="CHEBI:57692"/>
    </cofactor>
</comment>
<evidence type="ECO:0000256" key="2">
    <source>
        <dbReference type="ARBA" id="ARBA00009347"/>
    </source>
</evidence>
<dbReference type="InterPro" id="IPR009100">
    <property type="entry name" value="AcylCoA_DH/oxidase_NM_dom_sf"/>
</dbReference>
<dbReference type="Gene3D" id="1.20.140.10">
    <property type="entry name" value="Butyryl-CoA Dehydrogenase, subunit A, domain 3"/>
    <property type="match status" value="1"/>
</dbReference>
<dbReference type="InterPro" id="IPR009075">
    <property type="entry name" value="AcylCo_DH/oxidase_C"/>
</dbReference>
<evidence type="ECO:0000256" key="4">
    <source>
        <dbReference type="ARBA" id="ARBA00022827"/>
    </source>
</evidence>
<evidence type="ECO:0000256" key="5">
    <source>
        <dbReference type="ARBA" id="ARBA00023002"/>
    </source>
</evidence>
<dbReference type="Gene3D" id="2.40.110.10">
    <property type="entry name" value="Butyryl-CoA Dehydrogenase, subunit A, domain 2"/>
    <property type="match status" value="1"/>
</dbReference>
<sequence>MNLDLSPQDRAFQAEVREFLEEALTPELRQAGRRATSVFMEKDYSLAWQRILHQRGWVAPAWPVQYGGTGWNEMQRYIFAAECARAGAPSLSPMGLKMVGPVIMGYGTDEQKAFFLPRILSGEDYWCQGYSEPGAGSDLAALQLRAVLDGDHYVLNGSKIWTTHAHWANRMFCLVRTRTEGKAQAGITFLLLEMTAPGIEVKPIITLAGEHEVNQVFFDNVRVPVSGRIGDENAGWTVAKYLLEFERGGGSAAGLKVSFERLKALARDEAASGGGPLLQDPAFRAKLASAGVALEAIEMTEHRVLAELASGKNPGPASSMLKAQGTEAMQRLDEIAIEGLAHYAAVDQIDARAPGANVPVIGPEHGLTSMARYLNNRAASIYGGSNEIQRDIMARLVLGL</sequence>
<keyword evidence="5 6" id="KW-0560">Oxidoreductase</keyword>
<dbReference type="InterPro" id="IPR052161">
    <property type="entry name" value="Mycobact_Acyl-CoA_DH"/>
</dbReference>
<dbReference type="InterPro" id="IPR037069">
    <property type="entry name" value="AcylCoA_DH/ox_N_sf"/>
</dbReference>
<keyword evidence="4 6" id="KW-0274">FAD</keyword>
<evidence type="ECO:0000256" key="1">
    <source>
        <dbReference type="ARBA" id="ARBA00001974"/>
    </source>
</evidence>
<evidence type="ECO:0000259" key="9">
    <source>
        <dbReference type="Pfam" id="PF02771"/>
    </source>
</evidence>
<evidence type="ECO:0000259" key="7">
    <source>
        <dbReference type="Pfam" id="PF00441"/>
    </source>
</evidence>
<dbReference type="InterPro" id="IPR006091">
    <property type="entry name" value="Acyl-CoA_Oxase/DH_mid-dom"/>
</dbReference>
<reference evidence="11" key="1">
    <citation type="journal article" date="2019" name="Int. J. Syst. Evol. Microbiol.">
        <title>The Global Catalogue of Microorganisms (GCM) 10K type strain sequencing project: providing services to taxonomists for standard genome sequencing and annotation.</title>
        <authorList>
            <consortium name="The Broad Institute Genomics Platform"/>
            <consortium name="The Broad Institute Genome Sequencing Center for Infectious Disease"/>
            <person name="Wu L."/>
            <person name="Ma J."/>
        </authorList>
    </citation>
    <scope>NUCLEOTIDE SEQUENCE [LARGE SCALE GENOMIC DNA]</scope>
    <source>
        <strain evidence="11">CCUG 55074</strain>
    </source>
</reference>
<proteinExistence type="inferred from homology"/>
<dbReference type="Pfam" id="PF00441">
    <property type="entry name" value="Acyl-CoA_dh_1"/>
    <property type="match status" value="1"/>
</dbReference>
<dbReference type="Proteomes" id="UP001597216">
    <property type="component" value="Unassembled WGS sequence"/>
</dbReference>
<dbReference type="InterPro" id="IPR013786">
    <property type="entry name" value="AcylCoA_DH/ox_N"/>
</dbReference>
<comment type="caution">
    <text evidence="10">The sequence shown here is derived from an EMBL/GenBank/DDBJ whole genome shotgun (WGS) entry which is preliminary data.</text>
</comment>
<dbReference type="Pfam" id="PF02770">
    <property type="entry name" value="Acyl-CoA_dh_M"/>
    <property type="match status" value="1"/>
</dbReference>
<dbReference type="PANTHER" id="PTHR43292">
    <property type="entry name" value="ACYL-COA DEHYDROGENASE"/>
    <property type="match status" value="1"/>
</dbReference>
<feature type="domain" description="Acyl-CoA oxidase/dehydrogenase middle" evidence="8">
    <location>
        <begin position="127"/>
        <end position="221"/>
    </location>
</feature>
<evidence type="ECO:0000259" key="8">
    <source>
        <dbReference type="Pfam" id="PF02770"/>
    </source>
</evidence>
<evidence type="ECO:0000256" key="3">
    <source>
        <dbReference type="ARBA" id="ARBA00022630"/>
    </source>
</evidence>
<dbReference type="Gene3D" id="1.10.540.10">
    <property type="entry name" value="Acyl-CoA dehydrogenase/oxidase, N-terminal domain"/>
    <property type="match status" value="1"/>
</dbReference>
<keyword evidence="3 6" id="KW-0285">Flavoprotein</keyword>
<gene>
    <name evidence="10" type="ORF">ACFQ27_17555</name>
</gene>
<dbReference type="SUPFAM" id="SSF56645">
    <property type="entry name" value="Acyl-CoA dehydrogenase NM domain-like"/>
    <property type="match status" value="1"/>
</dbReference>
<accession>A0ABW3T5E5</accession>
<dbReference type="EMBL" id="JBHTLQ010000055">
    <property type="protein sequence ID" value="MFD1192399.1"/>
    <property type="molecule type" value="Genomic_DNA"/>
</dbReference>
<evidence type="ECO:0000256" key="6">
    <source>
        <dbReference type="RuleBase" id="RU362125"/>
    </source>
</evidence>
<dbReference type="InterPro" id="IPR046373">
    <property type="entry name" value="Acyl-CoA_Oxase/DH_mid-dom_sf"/>
</dbReference>
<organism evidence="10 11">
    <name type="scientific">Phenylobacterium conjunctum</name>
    <dbReference type="NCBI Taxonomy" id="1298959"/>
    <lineage>
        <taxon>Bacteria</taxon>
        <taxon>Pseudomonadati</taxon>
        <taxon>Pseudomonadota</taxon>
        <taxon>Alphaproteobacteria</taxon>
        <taxon>Caulobacterales</taxon>
        <taxon>Caulobacteraceae</taxon>
        <taxon>Phenylobacterium</taxon>
    </lineage>
</organism>
<dbReference type="Pfam" id="PF02771">
    <property type="entry name" value="Acyl-CoA_dh_N"/>
    <property type="match status" value="1"/>
</dbReference>
<comment type="similarity">
    <text evidence="2 6">Belongs to the acyl-CoA dehydrogenase family.</text>
</comment>
<evidence type="ECO:0000313" key="11">
    <source>
        <dbReference type="Proteomes" id="UP001597216"/>
    </source>
</evidence>
<dbReference type="SUPFAM" id="SSF47203">
    <property type="entry name" value="Acyl-CoA dehydrogenase C-terminal domain-like"/>
    <property type="match status" value="1"/>
</dbReference>